<dbReference type="Proteomes" id="UP000634004">
    <property type="component" value="Unassembled WGS sequence"/>
</dbReference>
<dbReference type="PANTHER" id="PTHR36114:SF1">
    <property type="entry name" value="16.7 KDA PROTEIN IN WHIE LOCUS"/>
    <property type="match status" value="1"/>
</dbReference>
<evidence type="ECO:0000313" key="2">
    <source>
        <dbReference type="EMBL" id="GHA91096.1"/>
    </source>
</evidence>
<name>A0A8J3CRQ7_9PROT</name>
<dbReference type="InterPro" id="IPR011051">
    <property type="entry name" value="RmlC_Cupin_sf"/>
</dbReference>
<protein>
    <submittedName>
        <fullName evidence="2">Cupin</fullName>
    </submittedName>
</protein>
<reference evidence="2" key="2">
    <citation type="submission" date="2020-09" db="EMBL/GenBank/DDBJ databases">
        <authorList>
            <person name="Sun Q."/>
            <person name="Kim S."/>
        </authorList>
    </citation>
    <scope>NUCLEOTIDE SEQUENCE</scope>
    <source>
        <strain evidence="2">KCTC 32513</strain>
    </source>
</reference>
<evidence type="ECO:0000313" key="3">
    <source>
        <dbReference type="Proteomes" id="UP000634004"/>
    </source>
</evidence>
<reference evidence="2" key="1">
    <citation type="journal article" date="2014" name="Int. J. Syst. Evol. Microbiol.">
        <title>Complete genome sequence of Corynebacterium casei LMG S-19264T (=DSM 44701T), isolated from a smear-ripened cheese.</title>
        <authorList>
            <consortium name="US DOE Joint Genome Institute (JGI-PGF)"/>
            <person name="Walter F."/>
            <person name="Albersmeier A."/>
            <person name="Kalinowski J."/>
            <person name="Ruckert C."/>
        </authorList>
    </citation>
    <scope>NUCLEOTIDE SEQUENCE</scope>
    <source>
        <strain evidence="2">KCTC 32513</strain>
    </source>
</reference>
<comment type="caution">
    <text evidence="2">The sequence shown here is derived from an EMBL/GenBank/DDBJ whole genome shotgun (WGS) entry which is preliminary data.</text>
</comment>
<keyword evidence="3" id="KW-1185">Reference proteome</keyword>
<dbReference type="InterPro" id="IPR014710">
    <property type="entry name" value="RmlC-like_jellyroll"/>
</dbReference>
<sequence length="123" mass="13850">MIQKINISEKFDLISEHFRPKTVTELNGQAFQLAKIKGDYPWHAHPEEDEMFFCWKGAFTLDIEGQDSVAVGEGECITVPKGIRHRPRAAEECWIFLIEPVGTKNNGDTTVDAKYDAPAGAWV</sequence>
<feature type="domain" description="Cupin type-2" evidence="1">
    <location>
        <begin position="39"/>
        <end position="91"/>
    </location>
</feature>
<gene>
    <name evidence="2" type="ORF">GCM10009069_12780</name>
</gene>
<proteinExistence type="predicted"/>
<dbReference type="AlphaFoldDB" id="A0A8J3CRQ7"/>
<dbReference type="SUPFAM" id="SSF51182">
    <property type="entry name" value="RmlC-like cupins"/>
    <property type="match status" value="1"/>
</dbReference>
<dbReference type="CDD" id="cd02226">
    <property type="entry name" value="cupin_YdbB-like"/>
    <property type="match status" value="1"/>
</dbReference>
<dbReference type="InterPro" id="IPR013096">
    <property type="entry name" value="Cupin_2"/>
</dbReference>
<dbReference type="InterPro" id="IPR052044">
    <property type="entry name" value="PKS_Associated_Protein"/>
</dbReference>
<organism evidence="2 3">
    <name type="scientific">Algimonas arctica</name>
    <dbReference type="NCBI Taxonomy" id="1479486"/>
    <lineage>
        <taxon>Bacteria</taxon>
        <taxon>Pseudomonadati</taxon>
        <taxon>Pseudomonadota</taxon>
        <taxon>Alphaproteobacteria</taxon>
        <taxon>Maricaulales</taxon>
        <taxon>Robiginitomaculaceae</taxon>
        <taxon>Algimonas</taxon>
    </lineage>
</organism>
<evidence type="ECO:0000259" key="1">
    <source>
        <dbReference type="Pfam" id="PF07883"/>
    </source>
</evidence>
<dbReference type="Gene3D" id="2.60.120.10">
    <property type="entry name" value="Jelly Rolls"/>
    <property type="match status" value="1"/>
</dbReference>
<dbReference type="PANTHER" id="PTHR36114">
    <property type="entry name" value="16.7 KDA PROTEIN IN WHIE LOCUS"/>
    <property type="match status" value="1"/>
</dbReference>
<dbReference type="Pfam" id="PF07883">
    <property type="entry name" value="Cupin_2"/>
    <property type="match status" value="1"/>
</dbReference>
<dbReference type="EMBL" id="BMZH01000004">
    <property type="protein sequence ID" value="GHA91096.1"/>
    <property type="molecule type" value="Genomic_DNA"/>
</dbReference>
<accession>A0A8J3CRQ7</accession>
<dbReference type="RefSeq" id="WP_189496588.1">
    <property type="nucleotide sequence ID" value="NZ_BMZH01000004.1"/>
</dbReference>